<organism evidence="1 2">
    <name type="scientific">Euzebya pacifica</name>
    <dbReference type="NCBI Taxonomy" id="1608957"/>
    <lineage>
        <taxon>Bacteria</taxon>
        <taxon>Bacillati</taxon>
        <taxon>Actinomycetota</taxon>
        <taxon>Nitriliruptoria</taxon>
        <taxon>Euzebyales</taxon>
    </lineage>
</organism>
<keyword evidence="2" id="KW-1185">Reference proteome</keyword>
<evidence type="ECO:0000313" key="1">
    <source>
        <dbReference type="EMBL" id="AXV09980.1"/>
    </source>
</evidence>
<reference evidence="1 2" key="1">
    <citation type="submission" date="2018-09" db="EMBL/GenBank/DDBJ databases">
        <title>Complete genome sequence of Euzebya sp. DY32-46 isolated from seawater of Pacific Ocean.</title>
        <authorList>
            <person name="Xu L."/>
            <person name="Wu Y.-H."/>
            <person name="Xu X.-W."/>
        </authorList>
    </citation>
    <scope>NUCLEOTIDE SEQUENCE [LARGE SCALE GENOMIC DNA]</scope>
    <source>
        <strain evidence="1 2">DY32-46</strain>
        <plasmid evidence="2">pedy32-46i</plasmid>
    </source>
</reference>
<dbReference type="Proteomes" id="UP000264006">
    <property type="component" value="Plasmid pEDY32-46I"/>
</dbReference>
<name>A0A346Y683_9ACTN</name>
<evidence type="ECO:0000313" key="2">
    <source>
        <dbReference type="Proteomes" id="UP000264006"/>
    </source>
</evidence>
<gene>
    <name evidence="1" type="ORF">DVS28_b0210</name>
</gene>
<dbReference type="EMBL" id="CP031166">
    <property type="protein sequence ID" value="AXV09980.1"/>
    <property type="molecule type" value="Genomic_DNA"/>
</dbReference>
<sequence length="84" mass="9240">MRIAAPEYGLSGYRPGISQTAATTYTADYIRRYGDREIMLGPHLARRVGPANQIMRTYWYVDGAERVVAVGHVGAHLRDAGSST</sequence>
<protein>
    <submittedName>
        <fullName evidence="1">Uncharacterized protein</fullName>
    </submittedName>
</protein>
<accession>A0A346Y683</accession>
<geneLocation type="plasmid" evidence="2">
    <name>pedy32-46i</name>
</geneLocation>
<keyword evidence="1" id="KW-0614">Plasmid</keyword>
<proteinExistence type="predicted"/>
<dbReference type="KEGG" id="euz:DVS28_b0210"/>
<dbReference type="AlphaFoldDB" id="A0A346Y683"/>